<dbReference type="AlphaFoldDB" id="A0A1Y2EJX2"/>
<comment type="caution">
    <text evidence="3">The sequence shown here is derived from an EMBL/GenBank/DDBJ whole genome shotgun (WGS) entry which is preliminary data.</text>
</comment>
<organism evidence="3 4">
    <name type="scientific">Pseudomassariella vexata</name>
    <dbReference type="NCBI Taxonomy" id="1141098"/>
    <lineage>
        <taxon>Eukaryota</taxon>
        <taxon>Fungi</taxon>
        <taxon>Dikarya</taxon>
        <taxon>Ascomycota</taxon>
        <taxon>Pezizomycotina</taxon>
        <taxon>Sordariomycetes</taxon>
        <taxon>Xylariomycetidae</taxon>
        <taxon>Amphisphaeriales</taxon>
        <taxon>Pseudomassariaceae</taxon>
        <taxon>Pseudomassariella</taxon>
    </lineage>
</organism>
<dbReference type="RefSeq" id="XP_040721188.1">
    <property type="nucleotide sequence ID" value="XM_040859161.1"/>
</dbReference>
<evidence type="ECO:0000313" key="4">
    <source>
        <dbReference type="Proteomes" id="UP000193689"/>
    </source>
</evidence>
<sequence>MVETITTFRPHIPKRACQKLPTTRRLLSTGKKAQSIDFSPDGSWTHRAASTGQGRSPEKCGRNTSGSRPRIYVCWFQHPIMPSSPRAVLFLSLVILALVALSSSTAANLPRAVQHTAVYGLGSFWSASLLCQLASGRGVLPFQGTTICAPVGVGVGTMVARAHIKLTYDDKTWLLIRMKLRKLGLEDVI</sequence>
<accession>A0A1Y2EJX2</accession>
<evidence type="ECO:0000256" key="2">
    <source>
        <dbReference type="SAM" id="Phobius"/>
    </source>
</evidence>
<dbReference type="EMBL" id="MCFJ01000001">
    <property type="protein sequence ID" value="ORY71596.1"/>
    <property type="molecule type" value="Genomic_DNA"/>
</dbReference>
<keyword evidence="2" id="KW-0472">Membrane</keyword>
<evidence type="ECO:0000256" key="1">
    <source>
        <dbReference type="SAM" id="MobiDB-lite"/>
    </source>
</evidence>
<feature type="transmembrane region" description="Helical" evidence="2">
    <location>
        <begin position="87"/>
        <end position="107"/>
    </location>
</feature>
<dbReference type="InParanoid" id="A0A1Y2EJX2"/>
<evidence type="ECO:0000313" key="3">
    <source>
        <dbReference type="EMBL" id="ORY71596.1"/>
    </source>
</evidence>
<protein>
    <submittedName>
        <fullName evidence="3">Uncharacterized protein</fullName>
    </submittedName>
</protein>
<keyword evidence="4" id="KW-1185">Reference proteome</keyword>
<dbReference type="Proteomes" id="UP000193689">
    <property type="component" value="Unassembled WGS sequence"/>
</dbReference>
<proteinExistence type="predicted"/>
<feature type="region of interest" description="Disordered" evidence="1">
    <location>
        <begin position="27"/>
        <end position="66"/>
    </location>
</feature>
<dbReference type="GeneID" id="63775373"/>
<keyword evidence="2" id="KW-0812">Transmembrane</keyword>
<gene>
    <name evidence="3" type="ORF">BCR38DRAFT_417477</name>
</gene>
<keyword evidence="2" id="KW-1133">Transmembrane helix</keyword>
<reference evidence="3 4" key="1">
    <citation type="submission" date="2016-07" db="EMBL/GenBank/DDBJ databases">
        <title>Pervasive Adenine N6-methylation of Active Genes in Fungi.</title>
        <authorList>
            <consortium name="DOE Joint Genome Institute"/>
            <person name="Mondo S.J."/>
            <person name="Dannebaum R.O."/>
            <person name="Kuo R.C."/>
            <person name="Labutti K."/>
            <person name="Haridas S."/>
            <person name="Kuo A."/>
            <person name="Salamov A."/>
            <person name="Ahrendt S.R."/>
            <person name="Lipzen A."/>
            <person name="Sullivan W."/>
            <person name="Andreopoulos W.B."/>
            <person name="Clum A."/>
            <person name="Lindquist E."/>
            <person name="Daum C."/>
            <person name="Ramamoorthy G.K."/>
            <person name="Gryganskyi A."/>
            <person name="Culley D."/>
            <person name="Magnuson J.K."/>
            <person name="James T.Y."/>
            <person name="O'Malley M.A."/>
            <person name="Stajich J.E."/>
            <person name="Spatafora J.W."/>
            <person name="Visel A."/>
            <person name="Grigoriev I.V."/>
        </authorList>
    </citation>
    <scope>NUCLEOTIDE SEQUENCE [LARGE SCALE GENOMIC DNA]</scope>
    <source>
        <strain evidence="3 4">CBS 129021</strain>
    </source>
</reference>
<name>A0A1Y2EJX2_9PEZI</name>